<evidence type="ECO:0000259" key="1">
    <source>
        <dbReference type="Pfam" id="PF05913"/>
    </source>
</evidence>
<evidence type="ECO:0000313" key="3">
    <source>
        <dbReference type="Proteomes" id="UP000011944"/>
    </source>
</evidence>
<feature type="domain" description="6-phospho-N-acetylmuramidase C-terminal" evidence="1">
    <location>
        <begin position="8"/>
        <end position="121"/>
    </location>
</feature>
<organism evidence="2 3">
    <name type="scientific">Clostridium botulinum CFSAN001627</name>
    <dbReference type="NCBI Taxonomy" id="1232189"/>
    <lineage>
        <taxon>Bacteria</taxon>
        <taxon>Bacillati</taxon>
        <taxon>Bacillota</taxon>
        <taxon>Clostridia</taxon>
        <taxon>Eubacteriales</taxon>
        <taxon>Clostridiaceae</taxon>
        <taxon>Clostridium</taxon>
    </lineage>
</organism>
<sequence length="123" mass="14506">SRINKNMLEFKVNLVDEIPELEKRIILDEFHFNRGDVSDYLVRSTQSRVKYKDHNFRAFNTIDIKRGDVLIESSLYKRYAGELQIALKDMKNSGKTNVVGRIADEDIFLIDYLQPWEKFGFTI</sequence>
<evidence type="ECO:0000313" key="2">
    <source>
        <dbReference type="EMBL" id="EKN41136.1"/>
    </source>
</evidence>
<protein>
    <submittedName>
        <fullName evidence="2">Outer surface protein</fullName>
    </submittedName>
</protein>
<dbReference type="SUPFAM" id="SSF50891">
    <property type="entry name" value="Cyclophilin-like"/>
    <property type="match status" value="1"/>
</dbReference>
<reference evidence="2 3" key="1">
    <citation type="submission" date="2012-10" db="EMBL/GenBank/DDBJ databases">
        <authorList>
            <person name="Strain E.A."/>
            <person name="Brown E."/>
            <person name="Allard M.W."/>
            <person name="Gonzalez-Escalona N."/>
            <person name="Timme R."/>
        </authorList>
    </citation>
    <scope>NUCLEOTIDE SEQUENCE [LARGE SCALE GENOMIC DNA]</scope>
    <source>
        <strain evidence="2 3">CFSAN001627</strain>
    </source>
</reference>
<dbReference type="PANTHER" id="PTHR38435">
    <property type="match status" value="1"/>
</dbReference>
<dbReference type="PANTHER" id="PTHR38435:SF1">
    <property type="entry name" value="DUF871 DOMAIN-CONTAINING PROTEIN"/>
    <property type="match status" value="1"/>
</dbReference>
<comment type="caution">
    <text evidence="2">The sequence shown here is derived from an EMBL/GenBank/DDBJ whole genome shotgun (WGS) entry which is preliminary data.</text>
</comment>
<gene>
    <name evidence="2" type="ORF">CFSAN001627_15133</name>
</gene>
<name>M1ZQ92_CLOBO</name>
<dbReference type="AlphaFoldDB" id="M1ZQ92"/>
<dbReference type="Pfam" id="PF05913">
    <property type="entry name" value="MupG_C"/>
    <property type="match status" value="1"/>
</dbReference>
<accession>M1ZQ92</accession>
<dbReference type="PATRIC" id="fig|1232189.3.peg.2391"/>
<dbReference type="InterPro" id="IPR008589">
    <property type="entry name" value="MupG"/>
</dbReference>
<proteinExistence type="predicted"/>
<dbReference type="InterPro" id="IPR043894">
    <property type="entry name" value="MupG_C"/>
</dbReference>
<dbReference type="EMBL" id="AMXI01000910">
    <property type="protein sequence ID" value="EKN41136.1"/>
    <property type="molecule type" value="Genomic_DNA"/>
</dbReference>
<feature type="non-terminal residue" evidence="2">
    <location>
        <position position="1"/>
    </location>
</feature>
<dbReference type="Gene3D" id="2.40.100.10">
    <property type="entry name" value="Cyclophilin-like"/>
    <property type="match status" value="1"/>
</dbReference>
<dbReference type="InterPro" id="IPR029000">
    <property type="entry name" value="Cyclophilin-like_dom_sf"/>
</dbReference>
<dbReference type="Proteomes" id="UP000011944">
    <property type="component" value="Unassembled WGS sequence"/>
</dbReference>
<reference evidence="2 3" key="2">
    <citation type="submission" date="2013-03" db="EMBL/GenBank/DDBJ databases">
        <title>Diversity in Clostridium botulinum.</title>
        <authorList>
            <person name="Timme R.E."/>
            <person name="Allard M."/>
            <person name="Luo Y."/>
            <person name="Strain E."/>
            <person name="Gonzalez-Escalona N."/>
            <person name="Brown E."/>
        </authorList>
    </citation>
    <scope>NUCLEOTIDE SEQUENCE [LARGE SCALE GENOMIC DNA]</scope>
    <source>
        <strain evidence="2 3">CFSAN001627</strain>
    </source>
</reference>